<evidence type="ECO:0000313" key="3">
    <source>
        <dbReference type="EMBL" id="THG95628.1"/>
    </source>
</evidence>
<evidence type="ECO:0000313" key="4">
    <source>
        <dbReference type="Proteomes" id="UP000309038"/>
    </source>
</evidence>
<gene>
    <name evidence="3" type="ORF">EW026_g6069</name>
</gene>
<feature type="transmembrane region" description="Helical" evidence="1">
    <location>
        <begin position="45"/>
        <end position="66"/>
    </location>
</feature>
<keyword evidence="1" id="KW-1133">Transmembrane helix</keyword>
<dbReference type="Proteomes" id="UP000309038">
    <property type="component" value="Unassembled WGS sequence"/>
</dbReference>
<feature type="transmembrane region" description="Helical" evidence="1">
    <location>
        <begin position="154"/>
        <end position="177"/>
    </location>
</feature>
<proteinExistence type="predicted"/>
<keyword evidence="4" id="KW-1185">Reference proteome</keyword>
<dbReference type="PANTHER" id="PTHR40465">
    <property type="entry name" value="CHROMOSOME 1, WHOLE GENOME SHOTGUN SEQUENCE"/>
    <property type="match status" value="1"/>
</dbReference>
<name>A0A4S4KC54_9APHY</name>
<accession>A0A4S4KC54</accession>
<evidence type="ECO:0000256" key="1">
    <source>
        <dbReference type="SAM" id="Phobius"/>
    </source>
</evidence>
<organism evidence="3 4">
    <name type="scientific">Hermanssonia centrifuga</name>
    <dbReference type="NCBI Taxonomy" id="98765"/>
    <lineage>
        <taxon>Eukaryota</taxon>
        <taxon>Fungi</taxon>
        <taxon>Dikarya</taxon>
        <taxon>Basidiomycota</taxon>
        <taxon>Agaricomycotina</taxon>
        <taxon>Agaricomycetes</taxon>
        <taxon>Polyporales</taxon>
        <taxon>Meruliaceae</taxon>
        <taxon>Hermanssonia</taxon>
    </lineage>
</organism>
<dbReference type="Pfam" id="PF20152">
    <property type="entry name" value="DUF6534"/>
    <property type="match status" value="1"/>
</dbReference>
<feature type="domain" description="DUF6534" evidence="2">
    <location>
        <begin position="163"/>
        <end position="248"/>
    </location>
</feature>
<feature type="transmembrane region" description="Helical" evidence="1">
    <location>
        <begin position="86"/>
        <end position="104"/>
    </location>
</feature>
<comment type="caution">
    <text evidence="3">The sequence shown here is derived from an EMBL/GenBank/DDBJ whole genome shotgun (WGS) entry which is preliminary data.</text>
</comment>
<dbReference type="AlphaFoldDB" id="A0A4S4KC54"/>
<evidence type="ECO:0000259" key="2">
    <source>
        <dbReference type="Pfam" id="PF20152"/>
    </source>
</evidence>
<dbReference type="PANTHER" id="PTHR40465:SF1">
    <property type="entry name" value="DUF6534 DOMAIN-CONTAINING PROTEIN"/>
    <property type="match status" value="1"/>
</dbReference>
<reference evidence="3 4" key="1">
    <citation type="submission" date="2019-02" db="EMBL/GenBank/DDBJ databases">
        <title>Genome sequencing of the rare red list fungi Phlebia centrifuga.</title>
        <authorList>
            <person name="Buettner E."/>
            <person name="Kellner H."/>
        </authorList>
    </citation>
    <scope>NUCLEOTIDE SEQUENCE [LARGE SCALE GENOMIC DNA]</scope>
    <source>
        <strain evidence="3 4">DSM 108282</strain>
    </source>
</reference>
<feature type="transmembrane region" description="Helical" evidence="1">
    <location>
        <begin position="12"/>
        <end position="33"/>
    </location>
</feature>
<keyword evidence="1" id="KW-0812">Transmembrane</keyword>
<dbReference type="EMBL" id="SGPJ01000303">
    <property type="protein sequence ID" value="THG95628.1"/>
    <property type="molecule type" value="Genomic_DNA"/>
</dbReference>
<feature type="transmembrane region" description="Helical" evidence="1">
    <location>
        <begin position="198"/>
        <end position="219"/>
    </location>
</feature>
<protein>
    <recommendedName>
        <fullName evidence="2">DUF6534 domain-containing protein</fullName>
    </recommendedName>
</protein>
<sequence length="321" mass="35872">MGEYDLTLGTLLMGIIFNTYLFGLVTFQFATYYRTKFNDPPAIKYMVAFLFTLDVVHSVAVIWMAWDYCITNYGKPESLGVALWPYTFTPIATGLASFVTQVFLGWRIYRFTNNKILYGMIIGVALSSCVVGMTCGIKAWIIKFSAELVVLQKLVTAWLVMQVGVDLFVTGTLGMILARSKTGFQKTDTVLNRLIRGAIQTGLFAGIFSLGDLVTFLRWPETNFYGMFAIPIGRIYTNTLLDTLITRTELRTHLHGTIDMDFMSPGPSRLQWARTPNDSTTQGPTSIQLGEISVKKEISVFGEESDITHMDLKRASVSESA</sequence>
<dbReference type="InterPro" id="IPR045339">
    <property type="entry name" value="DUF6534"/>
</dbReference>
<keyword evidence="1" id="KW-0472">Membrane</keyword>
<feature type="transmembrane region" description="Helical" evidence="1">
    <location>
        <begin position="116"/>
        <end position="142"/>
    </location>
</feature>